<dbReference type="EMBL" id="AHMS02000034">
    <property type="protein sequence ID" value="EMN16371.1"/>
    <property type="molecule type" value="Genomic_DNA"/>
</dbReference>
<comment type="caution">
    <text evidence="1">The sequence shown here is derived from an EMBL/GenBank/DDBJ whole genome shotgun (WGS) entry which is preliminary data.</text>
</comment>
<dbReference type="SUPFAM" id="SSF53756">
    <property type="entry name" value="UDP-Glycosyltransferase/glycogen phosphorylase"/>
    <property type="match status" value="1"/>
</dbReference>
<accession>A0ABC9SF80</accession>
<protein>
    <submittedName>
        <fullName evidence="1">Uncharacterized protein</fullName>
    </submittedName>
</protein>
<evidence type="ECO:0000313" key="2">
    <source>
        <dbReference type="Proteomes" id="UP000012166"/>
    </source>
</evidence>
<reference evidence="1 2" key="1">
    <citation type="submission" date="2013-01" db="EMBL/GenBank/DDBJ databases">
        <authorList>
            <person name="Harkins D.M."/>
            <person name="Durkin A.S."/>
            <person name="Brinkac L.M."/>
            <person name="Haft D.H."/>
            <person name="Selengut J.D."/>
            <person name="Sanka R."/>
            <person name="DePew J."/>
            <person name="Purushe J."/>
            <person name="Hartskeerl R.A."/>
            <person name="Ahmed A."/>
            <person name="van der Linden H."/>
            <person name="Goris M.G.A."/>
            <person name="Vinetz J.M."/>
            <person name="Sutton G.G."/>
            <person name="Nierman W.C."/>
            <person name="Fouts D.E."/>
        </authorList>
    </citation>
    <scope>NUCLEOTIDE SEQUENCE [LARGE SCALE GENOMIC DNA]</scope>
    <source>
        <strain evidence="1 2">Brem 328</strain>
    </source>
</reference>
<dbReference type="AlphaFoldDB" id="A0ABC9SF80"/>
<dbReference type="RefSeq" id="WP_002725890.1">
    <property type="nucleotide sequence ID" value="NZ_AHMS02000034.1"/>
</dbReference>
<evidence type="ECO:0000313" key="1">
    <source>
        <dbReference type="EMBL" id="EMN16371.1"/>
    </source>
</evidence>
<sequence length="347" mass="39646">MKALITFNHPGGKNVVLPVARHLLRENSDLELDFVITSNLKELEKDFQTRTKEFLFSEVVNSEELQILNWNQYRFILAGTSISGNLEKVVIQEARKNKIRSYSIVDHWCNYRIRYEEIENTLDSMPDLIFTPDDLAKHEMTDLGFDPSRLMASGHPGLGQIGIHANPISNSVKEKILSQLEIPPDWKFAVFISEPISQDENTDSLLDEKKILSDFITSNLNWLEENKIKLFVKLHPREDVDKYNFLSIPTIPKEMDKFEVVQSAFFVLGIDSMLLLESSLLEVPTYSLSVNAGGKLSIGERLGWVKSFSQRERDRTLQVTKTLKNKSFQIHEDAVPAISSFCLNTPS</sequence>
<dbReference type="Proteomes" id="UP000012166">
    <property type="component" value="Unassembled WGS sequence"/>
</dbReference>
<gene>
    <name evidence="1" type="ORF">LEP1GSC056_3384</name>
</gene>
<proteinExistence type="predicted"/>
<name>A0ABC9SF80_LEPBO</name>
<organism evidence="1 2">
    <name type="scientific">Leptospira borgpetersenii str. Brem 328</name>
    <dbReference type="NCBI Taxonomy" id="1049780"/>
    <lineage>
        <taxon>Bacteria</taxon>
        <taxon>Pseudomonadati</taxon>
        <taxon>Spirochaetota</taxon>
        <taxon>Spirochaetia</taxon>
        <taxon>Leptospirales</taxon>
        <taxon>Leptospiraceae</taxon>
        <taxon>Leptospira</taxon>
    </lineage>
</organism>